<dbReference type="PANTHER" id="PTHR33086">
    <property type="entry name" value="OS05G0468200 PROTEIN-RELATED"/>
    <property type="match status" value="1"/>
</dbReference>
<comment type="caution">
    <text evidence="2">The sequence shown here is derived from an EMBL/GenBank/DDBJ whole genome shotgun (WGS) entry which is preliminary data.</text>
</comment>
<dbReference type="EMBL" id="PQIB02000001">
    <property type="protein sequence ID" value="RLN40374.1"/>
    <property type="molecule type" value="Genomic_DNA"/>
</dbReference>
<reference evidence="3" key="1">
    <citation type="journal article" date="2019" name="Nat. Commun.">
        <title>The genome of broomcorn millet.</title>
        <authorList>
            <person name="Zou C."/>
            <person name="Miki D."/>
            <person name="Li D."/>
            <person name="Tang Q."/>
            <person name="Xiao L."/>
            <person name="Rajput S."/>
            <person name="Deng P."/>
            <person name="Jia W."/>
            <person name="Huang R."/>
            <person name="Zhang M."/>
            <person name="Sun Y."/>
            <person name="Hu J."/>
            <person name="Fu X."/>
            <person name="Schnable P.S."/>
            <person name="Li F."/>
            <person name="Zhang H."/>
            <person name="Feng B."/>
            <person name="Zhu X."/>
            <person name="Liu R."/>
            <person name="Schnable J.C."/>
            <person name="Zhu J.-K."/>
            <person name="Zhang H."/>
        </authorList>
    </citation>
    <scope>NUCLEOTIDE SEQUENCE [LARGE SCALE GENOMIC DNA]</scope>
</reference>
<dbReference type="AlphaFoldDB" id="A0A3L6TNA7"/>
<dbReference type="Proteomes" id="UP000275267">
    <property type="component" value="Unassembled WGS sequence"/>
</dbReference>
<evidence type="ECO:0000259" key="1">
    <source>
        <dbReference type="Pfam" id="PF07762"/>
    </source>
</evidence>
<sequence>MDPAKGVMVMRVILWRLNQLANEPGPMWESIYCSRKVAYGCWKLSQKVVEGLMLFRSRADHQDLTSSMTIRLSAEAIRSSRSALEAEGFVKIASEGLLVLVVNFGVYDPRHLGYYLVYDSTDTSLYMTSRLPSRLKCSYTSAPVPRRIDGGGSEPQLVLMVHSYRSYGLDDEDDFLCLCTPAASPSITDRPWDIKLLCFPHLSSSFRSDVTFSFEGKVFWADLSQGLAYCDLRAVGNSAVVEFDFIKLPYGYEILVDDLPEDELMELPEMNRTIGCIGGCIKFICIDRSQEHSGNTMLRFWTLDLGCKKWKAE</sequence>
<dbReference type="PANTHER" id="PTHR33086:SF54">
    <property type="entry name" value="DUF1618 DOMAIN-CONTAINING PROTEIN"/>
    <property type="match status" value="1"/>
</dbReference>
<evidence type="ECO:0000313" key="2">
    <source>
        <dbReference type="EMBL" id="RLN40374.1"/>
    </source>
</evidence>
<feature type="domain" description="DUF1618" evidence="1">
    <location>
        <begin position="220"/>
        <end position="311"/>
    </location>
</feature>
<dbReference type="OrthoDB" id="689746at2759"/>
<evidence type="ECO:0000313" key="3">
    <source>
        <dbReference type="Proteomes" id="UP000275267"/>
    </source>
</evidence>
<accession>A0A3L6TNA7</accession>
<organism evidence="2 3">
    <name type="scientific">Panicum miliaceum</name>
    <name type="common">Proso millet</name>
    <name type="synonym">Broomcorn millet</name>
    <dbReference type="NCBI Taxonomy" id="4540"/>
    <lineage>
        <taxon>Eukaryota</taxon>
        <taxon>Viridiplantae</taxon>
        <taxon>Streptophyta</taxon>
        <taxon>Embryophyta</taxon>
        <taxon>Tracheophyta</taxon>
        <taxon>Spermatophyta</taxon>
        <taxon>Magnoliopsida</taxon>
        <taxon>Liliopsida</taxon>
        <taxon>Poales</taxon>
        <taxon>Poaceae</taxon>
        <taxon>PACMAD clade</taxon>
        <taxon>Panicoideae</taxon>
        <taxon>Panicodae</taxon>
        <taxon>Paniceae</taxon>
        <taxon>Panicinae</taxon>
        <taxon>Panicum</taxon>
        <taxon>Panicum sect. Panicum</taxon>
    </lineage>
</organism>
<keyword evidence="3" id="KW-1185">Reference proteome</keyword>
<name>A0A3L6TNA7_PANMI</name>
<dbReference type="InterPro" id="IPR011676">
    <property type="entry name" value="DUF1618"/>
</dbReference>
<protein>
    <recommendedName>
        <fullName evidence="1">DUF1618 domain-containing protein</fullName>
    </recommendedName>
</protein>
<proteinExistence type="predicted"/>
<gene>
    <name evidence="2" type="ORF">C2845_PM01G24390</name>
</gene>
<dbReference type="Pfam" id="PF07762">
    <property type="entry name" value="DUF1618"/>
    <property type="match status" value="1"/>
</dbReference>